<dbReference type="Proteomes" id="UP000765509">
    <property type="component" value="Unassembled WGS sequence"/>
</dbReference>
<dbReference type="EMBL" id="AVOT02069485">
    <property type="protein sequence ID" value="MBW0560376.1"/>
    <property type="molecule type" value="Genomic_DNA"/>
</dbReference>
<evidence type="ECO:0000313" key="2">
    <source>
        <dbReference type="EMBL" id="MBW0560376.1"/>
    </source>
</evidence>
<feature type="region of interest" description="Disordered" evidence="1">
    <location>
        <begin position="1"/>
        <end position="21"/>
    </location>
</feature>
<keyword evidence="3" id="KW-1185">Reference proteome</keyword>
<proteinExistence type="predicted"/>
<dbReference type="AlphaFoldDB" id="A0A9Q3PHH1"/>
<accession>A0A9Q3PHH1</accession>
<sequence>MVDAIREPSDDDQEPREESLVDYQEETQLEIQEIHLEEGMPQYTASKNLCKHTEDAQTFLVTPTKGMA</sequence>
<evidence type="ECO:0000313" key="3">
    <source>
        <dbReference type="Proteomes" id="UP000765509"/>
    </source>
</evidence>
<comment type="caution">
    <text evidence="2">The sequence shown here is derived from an EMBL/GenBank/DDBJ whole genome shotgun (WGS) entry which is preliminary data.</text>
</comment>
<name>A0A9Q3PHH1_9BASI</name>
<evidence type="ECO:0000256" key="1">
    <source>
        <dbReference type="SAM" id="MobiDB-lite"/>
    </source>
</evidence>
<organism evidence="2 3">
    <name type="scientific">Austropuccinia psidii MF-1</name>
    <dbReference type="NCBI Taxonomy" id="1389203"/>
    <lineage>
        <taxon>Eukaryota</taxon>
        <taxon>Fungi</taxon>
        <taxon>Dikarya</taxon>
        <taxon>Basidiomycota</taxon>
        <taxon>Pucciniomycotina</taxon>
        <taxon>Pucciniomycetes</taxon>
        <taxon>Pucciniales</taxon>
        <taxon>Sphaerophragmiaceae</taxon>
        <taxon>Austropuccinia</taxon>
    </lineage>
</organism>
<gene>
    <name evidence="2" type="ORF">O181_100091</name>
</gene>
<protein>
    <submittedName>
        <fullName evidence="2">Uncharacterized protein</fullName>
    </submittedName>
</protein>
<reference evidence="2" key="1">
    <citation type="submission" date="2021-03" db="EMBL/GenBank/DDBJ databases">
        <title>Draft genome sequence of rust myrtle Austropuccinia psidii MF-1, a brazilian biotype.</title>
        <authorList>
            <person name="Quecine M.C."/>
            <person name="Pachon D.M.R."/>
            <person name="Bonatelli M.L."/>
            <person name="Correr F.H."/>
            <person name="Franceschini L.M."/>
            <person name="Leite T.F."/>
            <person name="Margarido G.R.A."/>
            <person name="Almeida C.A."/>
            <person name="Ferrarezi J.A."/>
            <person name="Labate C.A."/>
        </authorList>
    </citation>
    <scope>NUCLEOTIDE SEQUENCE</scope>
    <source>
        <strain evidence="2">MF-1</strain>
    </source>
</reference>